<evidence type="ECO:0000313" key="2">
    <source>
        <dbReference type="Proteomes" id="UP000635565"/>
    </source>
</evidence>
<evidence type="ECO:0008006" key="3">
    <source>
        <dbReference type="Google" id="ProtNLM"/>
    </source>
</evidence>
<accession>A0ABQ3V9T3</accession>
<reference evidence="1 2" key="1">
    <citation type="journal article" date="2021" name="Int. J. Syst. Evol. Microbiol.">
        <title>Reticulibacter mediterranei gen. nov., sp. nov., within the new family Reticulibacteraceae fam. nov., and Ktedonospora formicarum gen. nov., sp. nov., Ktedonobacter robiniae sp. nov., Dictyobacter formicarum sp. nov. and Dictyobacter arantiisoli sp. nov., belonging to the class Ktedonobacteria.</title>
        <authorList>
            <person name="Yabe S."/>
            <person name="Zheng Y."/>
            <person name="Wang C.M."/>
            <person name="Sakai Y."/>
            <person name="Abe K."/>
            <person name="Yokota A."/>
            <person name="Donadio S."/>
            <person name="Cavaletti L."/>
            <person name="Monciardini P."/>
        </authorList>
    </citation>
    <scope>NUCLEOTIDE SEQUENCE [LARGE SCALE GENOMIC DNA]</scope>
    <source>
        <strain evidence="1 2">SOSP1-9</strain>
    </source>
</reference>
<proteinExistence type="predicted"/>
<sequence length="144" mass="15885">MRTHNFILFPRQHELEQSQRFILGLGAIDLCPGKGHHTCLTVLAPGLLNRQPDPRHLRVGKRTPGDNAIIDLLFANGKQRIAHRDSRLVGRHMGETVTANHISTGVNRIVGCLQIRIDIDPSGIIGDTSRFYIEGLTIGLSPEG</sequence>
<dbReference type="EMBL" id="BNJJ01000002">
    <property type="protein sequence ID" value="GHO82545.1"/>
    <property type="molecule type" value="Genomic_DNA"/>
</dbReference>
<name>A0ABQ3V9T3_9CHLR</name>
<gene>
    <name evidence="1" type="ORF">KSZ_05510</name>
</gene>
<protein>
    <recommendedName>
        <fullName evidence="3">FHA domain-containing protein</fullName>
    </recommendedName>
</protein>
<organism evidence="1 2">
    <name type="scientific">Dictyobacter formicarum</name>
    <dbReference type="NCBI Taxonomy" id="2778368"/>
    <lineage>
        <taxon>Bacteria</taxon>
        <taxon>Bacillati</taxon>
        <taxon>Chloroflexota</taxon>
        <taxon>Ktedonobacteria</taxon>
        <taxon>Ktedonobacterales</taxon>
        <taxon>Dictyobacteraceae</taxon>
        <taxon>Dictyobacter</taxon>
    </lineage>
</organism>
<dbReference type="Proteomes" id="UP000635565">
    <property type="component" value="Unassembled WGS sequence"/>
</dbReference>
<comment type="caution">
    <text evidence="1">The sequence shown here is derived from an EMBL/GenBank/DDBJ whole genome shotgun (WGS) entry which is preliminary data.</text>
</comment>
<evidence type="ECO:0000313" key="1">
    <source>
        <dbReference type="EMBL" id="GHO82545.1"/>
    </source>
</evidence>
<keyword evidence="2" id="KW-1185">Reference proteome</keyword>